<dbReference type="SMART" id="SM00387">
    <property type="entry name" value="HATPase_c"/>
    <property type="match status" value="1"/>
</dbReference>
<dbReference type="PANTHER" id="PTHR24421:SF62">
    <property type="entry name" value="SENSORY TRANSDUCTION HISTIDINE KINASE"/>
    <property type="match status" value="1"/>
</dbReference>
<dbReference type="Pfam" id="PF08448">
    <property type="entry name" value="PAS_4"/>
    <property type="match status" value="1"/>
</dbReference>
<evidence type="ECO:0000256" key="1">
    <source>
        <dbReference type="ARBA" id="ARBA00022679"/>
    </source>
</evidence>
<dbReference type="Gene3D" id="3.30.450.40">
    <property type="match status" value="1"/>
</dbReference>
<reference evidence="5" key="1">
    <citation type="submission" date="2022-08" db="EMBL/GenBank/DDBJ databases">
        <title>Draft genome sequencing of Roseisolibacter agri AW1220.</title>
        <authorList>
            <person name="Tobiishi Y."/>
            <person name="Tonouchi A."/>
        </authorList>
    </citation>
    <scope>NUCLEOTIDE SEQUENCE</scope>
    <source>
        <strain evidence="5">AW1220</strain>
    </source>
</reference>
<dbReference type="Gene3D" id="3.30.450.20">
    <property type="entry name" value="PAS domain"/>
    <property type="match status" value="1"/>
</dbReference>
<dbReference type="CDD" id="cd16917">
    <property type="entry name" value="HATPase_UhpB-NarQ-NarX-like"/>
    <property type="match status" value="1"/>
</dbReference>
<accession>A0AA37V7Q7</accession>
<dbReference type="AlphaFoldDB" id="A0AA37V7Q7"/>
<dbReference type="Gene3D" id="3.30.565.10">
    <property type="entry name" value="Histidine kinase-like ATPase, C-terminal domain"/>
    <property type="match status" value="1"/>
</dbReference>
<evidence type="ECO:0000256" key="3">
    <source>
        <dbReference type="ARBA" id="ARBA00023012"/>
    </source>
</evidence>
<dbReference type="InterPro" id="IPR003594">
    <property type="entry name" value="HATPase_dom"/>
</dbReference>
<sequence length="610" mass="64021">MGRVRAARASAVTLAIVPAVEATCDDALDFLSGGGAMGACVRAHDWAATSLGSPERWPQPLRQAVRSLFAALQPAALAWGTEPLHLCNDAFARLLAVDGRADLIGASSREKWPLLHDPALGPRLAAVRQDGQPTVVEDHLSCVARNGRVEEAYVSCRLEPVADGAGGVGGVLLVLTETTDRVLSARRTEVLRALAAEAARVRSVEDAHARSMAELARHPADVPFALLYAPDAAGGEAHLVGAAGLAAGGPASPERVALTLTAPAPGWPIAAALARDETLTVDDVATRFGALPGGDWPFAPRVALAIPLAPPGCERPEAVLVVGVSARRALDPGYRSFLELVAGQVAAAIAAGRAYEERRRRADAAAAAGKRARARQRARARAMEARFAGVLEERTRMAREIHDTLLQGVTGIALQLRATLPHVRRSPEGAAEVLERMMALAEATSRDARRAVWDLRGPVAGEGGLPRALLDMARRAAGGAGPAVESAVQGTPRALPRLVHDAIYHVAQEAVANAVRHAAARRIELRLRYARGAVHLTVADDGQGFEFDAGFRSYAGHWGLIGMRERADRIGATLTVASARGEGTTIALRVPCAGRRVASEPGDALSRRGG</sequence>
<dbReference type="Pfam" id="PF07730">
    <property type="entry name" value="HisKA_3"/>
    <property type="match status" value="1"/>
</dbReference>
<dbReference type="PANTHER" id="PTHR24421">
    <property type="entry name" value="NITRATE/NITRITE SENSOR PROTEIN NARX-RELATED"/>
    <property type="match status" value="1"/>
</dbReference>
<keyword evidence="1" id="KW-0808">Transferase</keyword>
<evidence type="ECO:0000313" key="6">
    <source>
        <dbReference type="Proteomes" id="UP001161325"/>
    </source>
</evidence>
<dbReference type="GO" id="GO:0000155">
    <property type="term" value="F:phosphorelay sensor kinase activity"/>
    <property type="evidence" value="ECO:0007669"/>
    <property type="project" value="InterPro"/>
</dbReference>
<dbReference type="Proteomes" id="UP001161325">
    <property type="component" value="Unassembled WGS sequence"/>
</dbReference>
<name>A0AA37V7Q7_9BACT</name>
<dbReference type="SUPFAM" id="SSF55874">
    <property type="entry name" value="ATPase domain of HSP90 chaperone/DNA topoisomerase II/histidine kinase"/>
    <property type="match status" value="1"/>
</dbReference>
<feature type="domain" description="Histidine kinase/HSP90-like ATPase" evidence="4">
    <location>
        <begin position="498"/>
        <end position="594"/>
    </location>
</feature>
<keyword evidence="3" id="KW-0902">Two-component regulatory system</keyword>
<dbReference type="InterPro" id="IPR036890">
    <property type="entry name" value="HATPase_C_sf"/>
</dbReference>
<dbReference type="InterPro" id="IPR011712">
    <property type="entry name" value="Sig_transdc_His_kin_sub3_dim/P"/>
</dbReference>
<organism evidence="5 6">
    <name type="scientific">Roseisolibacter agri</name>
    <dbReference type="NCBI Taxonomy" id="2014610"/>
    <lineage>
        <taxon>Bacteria</taxon>
        <taxon>Pseudomonadati</taxon>
        <taxon>Gemmatimonadota</taxon>
        <taxon>Gemmatimonadia</taxon>
        <taxon>Gemmatimonadales</taxon>
        <taxon>Gemmatimonadaceae</taxon>
        <taxon>Roseisolibacter</taxon>
    </lineage>
</organism>
<keyword evidence="2" id="KW-0418">Kinase</keyword>
<dbReference type="Pfam" id="PF02518">
    <property type="entry name" value="HATPase_c"/>
    <property type="match status" value="1"/>
</dbReference>
<dbReference type="SUPFAM" id="SSF55781">
    <property type="entry name" value="GAF domain-like"/>
    <property type="match status" value="1"/>
</dbReference>
<dbReference type="EMBL" id="BRXS01000005">
    <property type="protein sequence ID" value="GLC26951.1"/>
    <property type="molecule type" value="Genomic_DNA"/>
</dbReference>
<dbReference type="InterPro" id="IPR013656">
    <property type="entry name" value="PAS_4"/>
</dbReference>
<dbReference type="GO" id="GO:0046983">
    <property type="term" value="F:protein dimerization activity"/>
    <property type="evidence" value="ECO:0007669"/>
    <property type="project" value="InterPro"/>
</dbReference>
<evidence type="ECO:0000259" key="4">
    <source>
        <dbReference type="SMART" id="SM00387"/>
    </source>
</evidence>
<dbReference type="InterPro" id="IPR050482">
    <property type="entry name" value="Sensor_HK_TwoCompSys"/>
</dbReference>
<dbReference type="GO" id="GO:0016020">
    <property type="term" value="C:membrane"/>
    <property type="evidence" value="ECO:0007669"/>
    <property type="project" value="InterPro"/>
</dbReference>
<protein>
    <recommendedName>
        <fullName evidence="4">Histidine kinase/HSP90-like ATPase domain-containing protein</fullName>
    </recommendedName>
</protein>
<evidence type="ECO:0000256" key="2">
    <source>
        <dbReference type="ARBA" id="ARBA00022777"/>
    </source>
</evidence>
<comment type="caution">
    <text evidence="5">The sequence shown here is derived from an EMBL/GenBank/DDBJ whole genome shotgun (WGS) entry which is preliminary data.</text>
</comment>
<gene>
    <name evidence="5" type="ORF">rosag_34640</name>
</gene>
<proteinExistence type="predicted"/>
<dbReference type="InterPro" id="IPR029016">
    <property type="entry name" value="GAF-like_dom_sf"/>
</dbReference>
<evidence type="ECO:0000313" key="5">
    <source>
        <dbReference type="EMBL" id="GLC26951.1"/>
    </source>
</evidence>
<keyword evidence="6" id="KW-1185">Reference proteome</keyword>
<dbReference type="Gene3D" id="1.20.5.1930">
    <property type="match status" value="1"/>
</dbReference>